<dbReference type="PROSITE" id="PS51257">
    <property type="entry name" value="PROKAR_LIPOPROTEIN"/>
    <property type="match status" value="1"/>
</dbReference>
<evidence type="ECO:0000259" key="2">
    <source>
        <dbReference type="Pfam" id="PF01789"/>
    </source>
</evidence>
<dbReference type="GO" id="GO:0009654">
    <property type="term" value="C:photosystem II oxygen evolving complex"/>
    <property type="evidence" value="ECO:0007669"/>
    <property type="project" value="InterPro"/>
</dbReference>
<dbReference type="EMBL" id="MRCC01000015">
    <property type="protein sequence ID" value="OKH23683.1"/>
    <property type="molecule type" value="Genomic_DNA"/>
</dbReference>
<accession>A0A1U7HJB5</accession>
<proteinExistence type="predicted"/>
<name>A0A1U7HJB5_9CHRO</name>
<keyword evidence="1" id="KW-0732">Signal</keyword>
<reference evidence="3 4" key="1">
    <citation type="submission" date="2016-11" db="EMBL/GenBank/DDBJ databases">
        <title>Draft Genome Sequences of Nine Cyanobacterial Strains from Diverse Habitats.</title>
        <authorList>
            <person name="Zhu T."/>
            <person name="Hou S."/>
            <person name="Lu X."/>
            <person name="Hess W.R."/>
        </authorList>
    </citation>
    <scope>NUCLEOTIDE SEQUENCE [LARGE SCALE GENOMIC DNA]</scope>
    <source>
        <strain evidence="3 4">5.2 s.c.1</strain>
    </source>
</reference>
<comment type="caution">
    <text evidence="3">The sequence shown here is derived from an EMBL/GenBank/DDBJ whole genome shotgun (WGS) entry which is preliminary data.</text>
</comment>
<feature type="chain" id="PRO_5012504861" evidence="1">
    <location>
        <begin position="24"/>
        <end position="180"/>
    </location>
</feature>
<dbReference type="InterPro" id="IPR002683">
    <property type="entry name" value="PsbP_C"/>
</dbReference>
<dbReference type="InterPro" id="IPR016123">
    <property type="entry name" value="Mog1/PsbP_a/b/a-sand"/>
</dbReference>
<dbReference type="NCBIfam" id="NF040946">
    <property type="entry name" value="PSII_PsbP"/>
    <property type="match status" value="1"/>
</dbReference>
<sequence length="180" mass="19641">MLKRILVILLITFSVSLTSCSSAVSGLKSYVDSTDGYEFLYPNGWVPVNVSNGPDVVLHDLIETTENVSVVISDVPQGKTLADLGSPSEVGYKLGKSAIAPPESGREAELVNAEELATDAKTYYLLEYTVKLPNQQQRHNIASVAVSRGKLFTFNASTPERRWTKVKPTLDAVVKSFTVY</sequence>
<dbReference type="GO" id="GO:0015979">
    <property type="term" value="P:photosynthesis"/>
    <property type="evidence" value="ECO:0007669"/>
    <property type="project" value="InterPro"/>
</dbReference>
<dbReference type="SUPFAM" id="SSF55724">
    <property type="entry name" value="Mog1p/PsbP-like"/>
    <property type="match status" value="1"/>
</dbReference>
<protein>
    <submittedName>
        <fullName evidence="3">Photosystem II oxygen evolving complex protein PsbP</fullName>
    </submittedName>
</protein>
<evidence type="ECO:0000313" key="4">
    <source>
        <dbReference type="Proteomes" id="UP000185984"/>
    </source>
</evidence>
<dbReference type="PANTHER" id="PTHR31407">
    <property type="match status" value="1"/>
</dbReference>
<dbReference type="AlphaFoldDB" id="A0A1U7HJB5"/>
<feature type="domain" description="PsbP C-terminal" evidence="2">
    <location>
        <begin position="25"/>
        <end position="179"/>
    </location>
</feature>
<dbReference type="GO" id="GO:0019898">
    <property type="term" value="C:extrinsic component of membrane"/>
    <property type="evidence" value="ECO:0007669"/>
    <property type="project" value="InterPro"/>
</dbReference>
<organism evidence="3 4">
    <name type="scientific">Chroogloeocystis siderophila 5.2 s.c.1</name>
    <dbReference type="NCBI Taxonomy" id="247279"/>
    <lineage>
        <taxon>Bacteria</taxon>
        <taxon>Bacillati</taxon>
        <taxon>Cyanobacteriota</taxon>
        <taxon>Cyanophyceae</taxon>
        <taxon>Oscillatoriophycideae</taxon>
        <taxon>Chroococcales</taxon>
        <taxon>Chroococcaceae</taxon>
        <taxon>Chroogloeocystis</taxon>
    </lineage>
</organism>
<gene>
    <name evidence="3" type="ORF">NIES1031_17790</name>
</gene>
<dbReference type="STRING" id="247279.NIES1031_17790"/>
<keyword evidence="4" id="KW-1185">Reference proteome</keyword>
<dbReference type="OrthoDB" id="540197at2"/>
<dbReference type="RefSeq" id="WP_073550840.1">
    <property type="nucleotide sequence ID" value="NZ_CAWMVK010000007.1"/>
</dbReference>
<feature type="signal peptide" evidence="1">
    <location>
        <begin position="1"/>
        <end position="23"/>
    </location>
</feature>
<dbReference type="Gene3D" id="3.40.1000.10">
    <property type="entry name" value="Mog1/PsbP, alpha/beta/alpha sandwich"/>
    <property type="match status" value="1"/>
</dbReference>
<evidence type="ECO:0000256" key="1">
    <source>
        <dbReference type="SAM" id="SignalP"/>
    </source>
</evidence>
<dbReference type="GO" id="GO:0005509">
    <property type="term" value="F:calcium ion binding"/>
    <property type="evidence" value="ECO:0007669"/>
    <property type="project" value="InterPro"/>
</dbReference>
<dbReference type="PANTHER" id="PTHR31407:SF16">
    <property type="entry name" value="PSBP DOMAIN-CONTAINING PROTEIN 7, CHLOROPLASTIC"/>
    <property type="match status" value="1"/>
</dbReference>
<evidence type="ECO:0000313" key="3">
    <source>
        <dbReference type="EMBL" id="OKH23683.1"/>
    </source>
</evidence>
<dbReference type="Pfam" id="PF01789">
    <property type="entry name" value="PsbP"/>
    <property type="match status" value="1"/>
</dbReference>
<dbReference type="Proteomes" id="UP000185984">
    <property type="component" value="Unassembled WGS sequence"/>
</dbReference>